<proteinExistence type="predicted"/>
<reference evidence="1" key="1">
    <citation type="submission" date="2022-07" db="EMBL/GenBank/DDBJ databases">
        <title>Phylogenomic reconstructions and comparative analyses of Kickxellomycotina fungi.</title>
        <authorList>
            <person name="Reynolds N.K."/>
            <person name="Stajich J.E."/>
            <person name="Barry K."/>
            <person name="Grigoriev I.V."/>
            <person name="Crous P."/>
            <person name="Smith M.E."/>
        </authorList>
    </citation>
    <scope>NUCLEOTIDE SEQUENCE</scope>
    <source>
        <strain evidence="1">NBRC 32514</strain>
    </source>
</reference>
<keyword evidence="2" id="KW-1185">Reference proteome</keyword>
<accession>A0A9W8CTK8</accession>
<dbReference type="AlphaFoldDB" id="A0A9W8CTK8"/>
<dbReference type="EMBL" id="JANBOJ010000073">
    <property type="protein sequence ID" value="KAJ1723283.1"/>
    <property type="molecule type" value="Genomic_DNA"/>
</dbReference>
<dbReference type="OrthoDB" id="5572382at2759"/>
<protein>
    <submittedName>
        <fullName evidence="1">Uncharacterized protein</fullName>
    </submittedName>
</protein>
<dbReference type="Proteomes" id="UP001149813">
    <property type="component" value="Unassembled WGS sequence"/>
</dbReference>
<name>A0A9W8CTK8_9FUNG</name>
<evidence type="ECO:0000313" key="2">
    <source>
        <dbReference type="Proteomes" id="UP001149813"/>
    </source>
</evidence>
<evidence type="ECO:0000313" key="1">
    <source>
        <dbReference type="EMBL" id="KAJ1723283.1"/>
    </source>
</evidence>
<gene>
    <name evidence="1" type="ORF">LPJ53_002381</name>
</gene>
<organism evidence="1 2">
    <name type="scientific">Coemansia erecta</name>
    <dbReference type="NCBI Taxonomy" id="147472"/>
    <lineage>
        <taxon>Eukaryota</taxon>
        <taxon>Fungi</taxon>
        <taxon>Fungi incertae sedis</taxon>
        <taxon>Zoopagomycota</taxon>
        <taxon>Kickxellomycotina</taxon>
        <taxon>Kickxellomycetes</taxon>
        <taxon>Kickxellales</taxon>
        <taxon>Kickxellaceae</taxon>
        <taxon>Coemansia</taxon>
    </lineage>
</organism>
<sequence length="378" mass="43831">MADILLRRALQHRRPIPPFRSTGVAATPFPPPLSKFQILPPDVVDRIIDYTLDGVNPTRKKFWRKGYPLLQVCKNWRMTFIQKEFSEMTIELKRSLPFKLSFTKHAYPANPRLYPIETCVRNLTFVVVSWKRLAEGQTLEWMRSSVEMGRIDAAAIRSLKIEGFSGDEWNTYFKNDTAAAITRLVEFLRYLHETFPNVKSVSVNILRWEFLKYIPKDDLQLEPALAALFSGREVTMYAKFIKDSFKTINPSYFTGITSLNIESANCYNYVKHVQDWILKVVRLNAPSLQKLHLCVINDEWLKDITHSKAGNQMVYPKLKSIKTRVASLRFTADRDRTHAFAMGELPGHEFRHFPALEHINLHGQPFVSRWVAPDSDVE</sequence>
<comment type="caution">
    <text evidence="1">The sequence shown here is derived from an EMBL/GenBank/DDBJ whole genome shotgun (WGS) entry which is preliminary data.</text>
</comment>